<dbReference type="PANTHER" id="PTHR48090:SF3">
    <property type="entry name" value="UNDECAPRENYL-PHOSPHATE 4-DEOXY-4-FORMAMIDO-L-ARABINOSE TRANSFERASE"/>
    <property type="match status" value="1"/>
</dbReference>
<dbReference type="Gene3D" id="3.90.550.10">
    <property type="entry name" value="Spore Coat Polysaccharide Biosynthesis Protein SpsA, Chain A"/>
    <property type="match status" value="1"/>
</dbReference>
<dbReference type="RefSeq" id="WP_111316735.1">
    <property type="nucleotide sequence ID" value="NZ_QKZT01000002.1"/>
</dbReference>
<keyword evidence="1" id="KW-1003">Cell membrane</keyword>
<proteinExistence type="predicted"/>
<dbReference type="InterPro" id="IPR050256">
    <property type="entry name" value="Glycosyltransferase_2"/>
</dbReference>
<dbReference type="AlphaFoldDB" id="A0A2W7R8H1"/>
<dbReference type="InterPro" id="IPR029044">
    <property type="entry name" value="Nucleotide-diphossugar_trans"/>
</dbReference>
<evidence type="ECO:0000313" key="10">
    <source>
        <dbReference type="EMBL" id="PZX56714.1"/>
    </source>
</evidence>
<feature type="transmembrane region" description="Helical" evidence="8">
    <location>
        <begin position="209"/>
        <end position="229"/>
    </location>
</feature>
<dbReference type="InterPro" id="IPR001173">
    <property type="entry name" value="Glyco_trans_2-like"/>
</dbReference>
<feature type="domain" description="Glycosyltransferase 2-like" evidence="9">
    <location>
        <begin position="7"/>
        <end position="166"/>
    </location>
</feature>
<dbReference type="PANTHER" id="PTHR48090">
    <property type="entry name" value="UNDECAPRENYL-PHOSPHATE 4-DEOXY-4-FORMAMIDO-L-ARABINOSE TRANSFERASE-RELATED"/>
    <property type="match status" value="1"/>
</dbReference>
<evidence type="ECO:0000256" key="3">
    <source>
        <dbReference type="ARBA" id="ARBA00022679"/>
    </source>
</evidence>
<dbReference type="OrthoDB" id="9807778at2"/>
<dbReference type="CDD" id="cd04187">
    <property type="entry name" value="DPM1_like_bac"/>
    <property type="match status" value="1"/>
</dbReference>
<evidence type="ECO:0000256" key="1">
    <source>
        <dbReference type="ARBA" id="ARBA00022475"/>
    </source>
</evidence>
<name>A0A2W7R8H1_9BACT</name>
<evidence type="ECO:0000256" key="7">
    <source>
        <dbReference type="ARBA" id="ARBA00023136"/>
    </source>
</evidence>
<gene>
    <name evidence="10" type="ORF">LV85_00646</name>
</gene>
<keyword evidence="3 10" id="KW-0808">Transferase</keyword>
<evidence type="ECO:0000256" key="4">
    <source>
        <dbReference type="ARBA" id="ARBA00022692"/>
    </source>
</evidence>
<dbReference type="Pfam" id="PF00535">
    <property type="entry name" value="Glycos_transf_2"/>
    <property type="match status" value="1"/>
</dbReference>
<comment type="caution">
    <text evidence="10">The sequence shown here is derived from an EMBL/GenBank/DDBJ whole genome shotgun (WGS) entry which is preliminary data.</text>
</comment>
<feature type="transmembrane region" description="Helical" evidence="8">
    <location>
        <begin position="273"/>
        <end position="301"/>
    </location>
</feature>
<evidence type="ECO:0000313" key="11">
    <source>
        <dbReference type="Proteomes" id="UP000248882"/>
    </source>
</evidence>
<keyword evidence="6 8" id="KW-1133">Transmembrane helix</keyword>
<dbReference type="SUPFAM" id="SSF53448">
    <property type="entry name" value="Nucleotide-diphospho-sugar transferases"/>
    <property type="match status" value="1"/>
</dbReference>
<dbReference type="GO" id="GO:0005886">
    <property type="term" value="C:plasma membrane"/>
    <property type="evidence" value="ECO:0007669"/>
    <property type="project" value="TreeGrafter"/>
</dbReference>
<keyword evidence="7 8" id="KW-0472">Membrane</keyword>
<evidence type="ECO:0000256" key="8">
    <source>
        <dbReference type="SAM" id="Phobius"/>
    </source>
</evidence>
<accession>A0A2W7R8H1</accession>
<keyword evidence="4 8" id="KW-0812">Transmembrane</keyword>
<sequence length="319" mass="36375">MSSEKVSIIVPLYNEQDNVSILAEEIYVVVQQIANPCEVILVNDGSTDNTWASIEEICARYPVFSGIDLGGNFGQSIALRSGFENSSGEIIIFMDGDMQHNPADIPRFIEKIDEGYDMVGGSKQERPEGFIQSKLSNMAHWLIYKITKAKMDYFGATFRIYRRFLLENTNILKDTHRFLGAVLAKKGIRQTEIPITIRERHAGKSSYKITKLFSVIIDLIFLKFVVTYMNKPFRLFGVFGLIIFVLGMVPLIYIVGGALFFDFNVRIDYISEFVLSIFFILIGIFMISFGIVAEIGIYNYFSGDHIRPYSIRKKTKHEK</sequence>
<keyword evidence="5" id="KW-0448">Lipopolysaccharide biosynthesis</keyword>
<organism evidence="10 11">
    <name type="scientific">Algoriphagus chordae</name>
    <dbReference type="NCBI Taxonomy" id="237019"/>
    <lineage>
        <taxon>Bacteria</taxon>
        <taxon>Pseudomonadati</taxon>
        <taxon>Bacteroidota</taxon>
        <taxon>Cytophagia</taxon>
        <taxon>Cytophagales</taxon>
        <taxon>Cyclobacteriaceae</taxon>
        <taxon>Algoriphagus</taxon>
    </lineage>
</organism>
<feature type="transmembrane region" description="Helical" evidence="8">
    <location>
        <begin position="235"/>
        <end position="261"/>
    </location>
</feature>
<reference evidence="10 11" key="1">
    <citation type="submission" date="2018-06" db="EMBL/GenBank/DDBJ databases">
        <title>Genomic Encyclopedia of Archaeal and Bacterial Type Strains, Phase II (KMG-II): from individual species to whole genera.</title>
        <authorList>
            <person name="Goeker M."/>
        </authorList>
    </citation>
    <scope>NUCLEOTIDE SEQUENCE [LARGE SCALE GENOMIC DNA]</scope>
    <source>
        <strain evidence="10 11">DSM 19830</strain>
    </source>
</reference>
<dbReference type="Proteomes" id="UP000248882">
    <property type="component" value="Unassembled WGS sequence"/>
</dbReference>
<evidence type="ECO:0000256" key="2">
    <source>
        <dbReference type="ARBA" id="ARBA00022676"/>
    </source>
</evidence>
<evidence type="ECO:0000256" key="6">
    <source>
        <dbReference type="ARBA" id="ARBA00022989"/>
    </source>
</evidence>
<dbReference type="EMBL" id="QKZT01000002">
    <property type="protein sequence ID" value="PZX56714.1"/>
    <property type="molecule type" value="Genomic_DNA"/>
</dbReference>
<protein>
    <submittedName>
        <fullName evidence="10">Glycosyltransferase involved in cell wall biosynthesis</fullName>
    </submittedName>
</protein>
<evidence type="ECO:0000259" key="9">
    <source>
        <dbReference type="Pfam" id="PF00535"/>
    </source>
</evidence>
<dbReference type="GO" id="GO:0009103">
    <property type="term" value="P:lipopolysaccharide biosynthetic process"/>
    <property type="evidence" value="ECO:0007669"/>
    <property type="project" value="UniProtKB-KW"/>
</dbReference>
<keyword evidence="11" id="KW-1185">Reference proteome</keyword>
<keyword evidence="2" id="KW-0328">Glycosyltransferase</keyword>
<evidence type="ECO:0000256" key="5">
    <source>
        <dbReference type="ARBA" id="ARBA00022985"/>
    </source>
</evidence>
<dbReference type="GO" id="GO:0016757">
    <property type="term" value="F:glycosyltransferase activity"/>
    <property type="evidence" value="ECO:0007669"/>
    <property type="project" value="UniProtKB-KW"/>
</dbReference>